<organism evidence="1 2">
    <name type="scientific">Selenomonas ruminantium</name>
    <dbReference type="NCBI Taxonomy" id="971"/>
    <lineage>
        <taxon>Bacteria</taxon>
        <taxon>Bacillati</taxon>
        <taxon>Bacillota</taxon>
        <taxon>Negativicutes</taxon>
        <taxon>Selenomonadales</taxon>
        <taxon>Selenomonadaceae</taxon>
        <taxon>Selenomonas</taxon>
    </lineage>
</organism>
<sequence>MENKLFISFIALLLISELHQRMLRGGLYKTYTMHEMLLKVRKLRVARLNGKRIVQPISKEQHEIFKALGFEDPVG</sequence>
<accession>A0A1M6VYB8</accession>
<reference evidence="1 2" key="1">
    <citation type="submission" date="2016-11" db="EMBL/GenBank/DDBJ databases">
        <authorList>
            <person name="Jaros S."/>
            <person name="Januszkiewicz K."/>
            <person name="Wedrychowicz H."/>
        </authorList>
    </citation>
    <scope>NUCLEOTIDE SEQUENCE [LARGE SCALE GENOMIC DNA]</scope>
    <source>
        <strain evidence="1 2">HD4</strain>
    </source>
</reference>
<name>A0A1M6VYB8_SELRU</name>
<dbReference type="EMBL" id="FRBC01000021">
    <property type="protein sequence ID" value="SHK86471.1"/>
    <property type="molecule type" value="Genomic_DNA"/>
</dbReference>
<proteinExistence type="predicted"/>
<dbReference type="Proteomes" id="UP000184263">
    <property type="component" value="Unassembled WGS sequence"/>
</dbReference>
<evidence type="ECO:0008006" key="3">
    <source>
        <dbReference type="Google" id="ProtNLM"/>
    </source>
</evidence>
<evidence type="ECO:0000313" key="2">
    <source>
        <dbReference type="Proteomes" id="UP000184263"/>
    </source>
</evidence>
<evidence type="ECO:0000313" key="1">
    <source>
        <dbReference type="EMBL" id="SHK86471.1"/>
    </source>
</evidence>
<protein>
    <recommendedName>
        <fullName evidence="3">Transposase</fullName>
    </recommendedName>
</protein>
<gene>
    <name evidence="1" type="ORF">SAMN05216582_12141</name>
</gene>
<dbReference type="AlphaFoldDB" id="A0A1M6VYB8"/>